<comment type="caution">
    <text evidence="2">The sequence shown here is derived from an EMBL/GenBank/DDBJ whole genome shotgun (WGS) entry which is preliminary data.</text>
</comment>
<organism evidence="2 3">
    <name type="scientific">Micromonospora palomenae</name>
    <dbReference type="NCBI Taxonomy" id="1461247"/>
    <lineage>
        <taxon>Bacteria</taxon>
        <taxon>Bacillati</taxon>
        <taxon>Actinomycetota</taxon>
        <taxon>Actinomycetes</taxon>
        <taxon>Micromonosporales</taxon>
        <taxon>Micromonosporaceae</taxon>
        <taxon>Micromonospora</taxon>
    </lineage>
</organism>
<dbReference type="EMBL" id="VIXA01000002">
    <property type="protein sequence ID" value="TWG22734.1"/>
    <property type="molecule type" value="Genomic_DNA"/>
</dbReference>
<evidence type="ECO:0000313" key="3">
    <source>
        <dbReference type="Proteomes" id="UP000319927"/>
    </source>
</evidence>
<sequence>MRRIRALLGATIAGACAITALPGVAATAAEPASAATIDVTGTYYPVSPARLLDTRSGLGAPVAKLGPGGTLDLQVAGRGGVPATGVGAVVLNVTITGPTADSFVTAYPAGQVSSSVNFPAGWLGSNNVTVKLGAGGKVSLYNRNGHTDVVVDVVGFYAADNTLAGRGMGSRYHSHPPHRLYDSRIDGKRPAGSVIDLTMRHGGDNPHVRALIVNVTVVDPESDGFVTVWSGVGERPTASTVNFSAGTVTPNLAFVQSRPCGENDFSCGPAGAPTFRLYTSAAAHVVVDAFGMMDDGTLQFGRRFQPMNPTRIVDSRIGQGIPTALGPGATSAVTAPAAMVQKDEDVLVLNATAVAPTRNTVLKFWAADWPDTTPTTSNLNPVAGQTVSAAVLADLGPYKRFNVHNNAGTTHVVIDVVGRFYWP</sequence>
<gene>
    <name evidence="2" type="ORF">FHX75_121267</name>
</gene>
<dbReference type="AlphaFoldDB" id="A0A561WFU7"/>
<evidence type="ECO:0000313" key="2">
    <source>
        <dbReference type="EMBL" id="TWG22734.1"/>
    </source>
</evidence>
<evidence type="ECO:0000256" key="1">
    <source>
        <dbReference type="SAM" id="SignalP"/>
    </source>
</evidence>
<feature type="chain" id="PRO_5039304437" evidence="1">
    <location>
        <begin position="26"/>
        <end position="423"/>
    </location>
</feature>
<accession>A0A561WFU7</accession>
<proteinExistence type="predicted"/>
<protein>
    <submittedName>
        <fullName evidence="2">Uncharacterized protein</fullName>
    </submittedName>
</protein>
<dbReference type="Proteomes" id="UP000319927">
    <property type="component" value="Unassembled WGS sequence"/>
</dbReference>
<dbReference type="PROSITE" id="PS51257">
    <property type="entry name" value="PROKAR_LIPOPROTEIN"/>
    <property type="match status" value="1"/>
</dbReference>
<name>A0A561WFU7_9ACTN</name>
<keyword evidence="3" id="KW-1185">Reference proteome</keyword>
<reference evidence="2 3" key="1">
    <citation type="submission" date="2019-06" db="EMBL/GenBank/DDBJ databases">
        <title>Sequencing the genomes of 1000 actinobacteria strains.</title>
        <authorList>
            <person name="Klenk H.-P."/>
        </authorList>
    </citation>
    <scope>NUCLEOTIDE SEQUENCE [LARGE SCALE GENOMIC DNA]</scope>
    <source>
        <strain evidence="2 3">DSM 102131</strain>
    </source>
</reference>
<keyword evidence="1" id="KW-0732">Signal</keyword>
<dbReference type="OrthoDB" id="4855196at2"/>
<dbReference type="RefSeq" id="WP_154941187.1">
    <property type="nucleotide sequence ID" value="NZ_VIXA01000002.1"/>
</dbReference>
<feature type="signal peptide" evidence="1">
    <location>
        <begin position="1"/>
        <end position="25"/>
    </location>
</feature>